<proteinExistence type="predicted"/>
<organism evidence="2 3">
    <name type="scientific">Nocardia gamkensis</name>
    <dbReference type="NCBI Taxonomy" id="352869"/>
    <lineage>
        <taxon>Bacteria</taxon>
        <taxon>Bacillati</taxon>
        <taxon>Actinomycetota</taxon>
        <taxon>Actinomycetes</taxon>
        <taxon>Mycobacteriales</taxon>
        <taxon>Nocardiaceae</taxon>
        <taxon>Nocardia</taxon>
    </lineage>
</organism>
<dbReference type="Gene3D" id="1.10.1660.10">
    <property type="match status" value="1"/>
</dbReference>
<dbReference type="Proteomes" id="UP000540698">
    <property type="component" value="Unassembled WGS sequence"/>
</dbReference>
<reference evidence="2 3" key="1">
    <citation type="submission" date="2020-04" db="EMBL/GenBank/DDBJ databases">
        <title>MicrobeNet Type strains.</title>
        <authorList>
            <person name="Nicholson A.C."/>
        </authorList>
    </citation>
    <scope>NUCLEOTIDE SEQUENCE [LARGE SCALE GENOMIC DNA]</scope>
    <source>
        <strain evidence="2 3">DSM 44956</strain>
    </source>
</reference>
<name>A0A7X6R2E0_9NOCA</name>
<sequence length="76" mass="8696">MVDRFSSWLTTDDVASRLKIPPKTLANWASLGKGPRFARIGRHRRYRLEDLIAWEQAMLAQGGGHDPRQIEHRDAA</sequence>
<evidence type="ECO:0000259" key="1">
    <source>
        <dbReference type="Pfam" id="PF12728"/>
    </source>
</evidence>
<gene>
    <name evidence="2" type="ORF">HGB38_08520</name>
</gene>
<dbReference type="EMBL" id="JAAXOS010000004">
    <property type="protein sequence ID" value="NKY26260.1"/>
    <property type="molecule type" value="Genomic_DNA"/>
</dbReference>
<evidence type="ECO:0000313" key="3">
    <source>
        <dbReference type="Proteomes" id="UP000540698"/>
    </source>
</evidence>
<protein>
    <submittedName>
        <fullName evidence="2">Helix-turn-helix domain-containing protein</fullName>
    </submittedName>
</protein>
<dbReference type="InterPro" id="IPR041657">
    <property type="entry name" value="HTH_17"/>
</dbReference>
<feature type="domain" description="Helix-turn-helix" evidence="1">
    <location>
        <begin position="8"/>
        <end position="55"/>
    </location>
</feature>
<dbReference type="RefSeq" id="WP_084499347.1">
    <property type="nucleotide sequence ID" value="NZ_JAAXOS010000004.1"/>
</dbReference>
<accession>A0A7X6R2E0</accession>
<evidence type="ECO:0000313" key="2">
    <source>
        <dbReference type="EMBL" id="NKY26260.1"/>
    </source>
</evidence>
<dbReference type="SUPFAM" id="SSF46955">
    <property type="entry name" value="Putative DNA-binding domain"/>
    <property type="match status" value="1"/>
</dbReference>
<dbReference type="InterPro" id="IPR009061">
    <property type="entry name" value="DNA-bd_dom_put_sf"/>
</dbReference>
<comment type="caution">
    <text evidence="2">The sequence shown here is derived from an EMBL/GenBank/DDBJ whole genome shotgun (WGS) entry which is preliminary data.</text>
</comment>
<dbReference type="AlphaFoldDB" id="A0A7X6R2E0"/>
<keyword evidence="3" id="KW-1185">Reference proteome</keyword>
<dbReference type="Pfam" id="PF12728">
    <property type="entry name" value="HTH_17"/>
    <property type="match status" value="1"/>
</dbReference>